<dbReference type="InterPro" id="IPR001471">
    <property type="entry name" value="AP2/ERF_dom"/>
</dbReference>
<dbReference type="GO" id="GO:0006952">
    <property type="term" value="P:defense response"/>
    <property type="evidence" value="ECO:0007669"/>
    <property type="project" value="UniProtKB-KW"/>
</dbReference>
<keyword evidence="4" id="KW-0805">Transcription regulation</keyword>
<dbReference type="SUPFAM" id="SSF54171">
    <property type="entry name" value="DNA-binding domain"/>
    <property type="match status" value="1"/>
</dbReference>
<keyword evidence="3" id="KW-0611">Plant defense</keyword>
<keyword evidence="7" id="KW-0539">Nucleus</keyword>
<keyword evidence="11" id="KW-1185">Reference proteome</keyword>
<dbReference type="Pfam" id="PF00847">
    <property type="entry name" value="AP2"/>
    <property type="match status" value="1"/>
</dbReference>
<name>A0AAD1Z215_9LAMI</name>
<dbReference type="CDD" id="cd00018">
    <property type="entry name" value="AP2"/>
    <property type="match status" value="1"/>
</dbReference>
<dbReference type="PROSITE" id="PS51032">
    <property type="entry name" value="AP2_ERF"/>
    <property type="match status" value="1"/>
</dbReference>
<dbReference type="PRINTS" id="PR00367">
    <property type="entry name" value="ETHRSPELEMNT"/>
</dbReference>
<protein>
    <recommendedName>
        <fullName evidence="9">AP2/ERF domain-containing protein</fullName>
    </recommendedName>
</protein>
<keyword evidence="2" id="KW-0936">Ethylene signaling pathway</keyword>
<dbReference type="GO" id="GO:0009873">
    <property type="term" value="P:ethylene-activated signaling pathway"/>
    <property type="evidence" value="ECO:0007669"/>
    <property type="project" value="UniProtKB-KW"/>
</dbReference>
<evidence type="ECO:0000256" key="4">
    <source>
        <dbReference type="ARBA" id="ARBA00023015"/>
    </source>
</evidence>
<feature type="region of interest" description="Disordered" evidence="8">
    <location>
        <begin position="1"/>
        <end position="50"/>
    </location>
</feature>
<dbReference type="GO" id="GO:0005634">
    <property type="term" value="C:nucleus"/>
    <property type="evidence" value="ECO:0007669"/>
    <property type="project" value="UniProtKB-SubCell"/>
</dbReference>
<evidence type="ECO:0000256" key="7">
    <source>
        <dbReference type="ARBA" id="ARBA00023242"/>
    </source>
</evidence>
<dbReference type="PANTHER" id="PTHR31677">
    <property type="entry name" value="AP2 DOMAIN CLASS TRANSCRIPTION FACTOR"/>
    <property type="match status" value="1"/>
</dbReference>
<proteinExistence type="predicted"/>
<evidence type="ECO:0000313" key="10">
    <source>
        <dbReference type="EMBL" id="CAI9761732.1"/>
    </source>
</evidence>
<dbReference type="Gene3D" id="3.30.730.10">
    <property type="entry name" value="AP2/ERF domain"/>
    <property type="match status" value="1"/>
</dbReference>
<organism evidence="10 11">
    <name type="scientific">Fraxinus pennsylvanica</name>
    <dbReference type="NCBI Taxonomy" id="56036"/>
    <lineage>
        <taxon>Eukaryota</taxon>
        <taxon>Viridiplantae</taxon>
        <taxon>Streptophyta</taxon>
        <taxon>Embryophyta</taxon>
        <taxon>Tracheophyta</taxon>
        <taxon>Spermatophyta</taxon>
        <taxon>Magnoliopsida</taxon>
        <taxon>eudicotyledons</taxon>
        <taxon>Gunneridae</taxon>
        <taxon>Pentapetalae</taxon>
        <taxon>asterids</taxon>
        <taxon>lamiids</taxon>
        <taxon>Lamiales</taxon>
        <taxon>Oleaceae</taxon>
        <taxon>Oleeae</taxon>
        <taxon>Fraxinus</taxon>
    </lineage>
</organism>
<dbReference type="GO" id="GO:0003677">
    <property type="term" value="F:DNA binding"/>
    <property type="evidence" value="ECO:0007669"/>
    <property type="project" value="UniProtKB-KW"/>
</dbReference>
<evidence type="ECO:0000313" key="11">
    <source>
        <dbReference type="Proteomes" id="UP000834106"/>
    </source>
</evidence>
<sequence>MEEAMRKLNDNLNHLPPSYTVPKRCTTTTTTGNNKRSLREGAVSNTGGTMRYRGVRRRPWGRYAAEIRDPQSKERRWLGTFDTAEEAACAYDSAARAMRGVKARTNFSYPPAPDNLIHPFNFSKSFQPCMRDLASLTHSSTFSNPILPLYEQISYQNAFTDSSLEKNLFCNSNNTTVSGSFMGSGGTSLPKFKDSLATLSGTSAAKAISAIDQAEKTDLFSTERSNSGLLEEVLHGFFPKPKATKSEPQDDVKKTVAENEKLGFGFDNQRFPQQFQSLNSTSFGTESHISLLYNDFPACFQVSPNEALGDIFQYPDSLGFFAAKVHNA</sequence>
<keyword evidence="6" id="KW-0804">Transcription</keyword>
<dbReference type="EMBL" id="OU503040">
    <property type="protein sequence ID" value="CAI9761732.1"/>
    <property type="molecule type" value="Genomic_DNA"/>
</dbReference>
<accession>A0AAD1Z215</accession>
<reference evidence="10" key="1">
    <citation type="submission" date="2023-05" db="EMBL/GenBank/DDBJ databases">
        <authorList>
            <person name="Huff M."/>
        </authorList>
    </citation>
    <scope>NUCLEOTIDE SEQUENCE</scope>
</reference>
<keyword evidence="5" id="KW-0238">DNA-binding</keyword>
<dbReference type="PANTHER" id="PTHR31677:SF245">
    <property type="entry name" value="ETHYLENE-RESPONSIVE TRANSCRIPTION FACTOR ESR1"/>
    <property type="match status" value="1"/>
</dbReference>
<evidence type="ECO:0000256" key="8">
    <source>
        <dbReference type="SAM" id="MobiDB-lite"/>
    </source>
</evidence>
<gene>
    <name evidence="10" type="ORF">FPE_LOCUS9162</name>
</gene>
<evidence type="ECO:0000259" key="9">
    <source>
        <dbReference type="PROSITE" id="PS51032"/>
    </source>
</evidence>
<dbReference type="GO" id="GO:0003700">
    <property type="term" value="F:DNA-binding transcription factor activity"/>
    <property type="evidence" value="ECO:0007669"/>
    <property type="project" value="InterPro"/>
</dbReference>
<evidence type="ECO:0000256" key="6">
    <source>
        <dbReference type="ARBA" id="ARBA00023163"/>
    </source>
</evidence>
<comment type="subcellular location">
    <subcellularLocation>
        <location evidence="1">Nucleus</location>
    </subcellularLocation>
</comment>
<dbReference type="SMART" id="SM00380">
    <property type="entry name" value="AP2"/>
    <property type="match status" value="1"/>
</dbReference>
<evidence type="ECO:0000256" key="2">
    <source>
        <dbReference type="ARBA" id="ARBA00022745"/>
    </source>
</evidence>
<dbReference type="AlphaFoldDB" id="A0AAD1Z215"/>
<dbReference type="FunFam" id="3.30.730.10:FF:000001">
    <property type="entry name" value="Ethylene-responsive transcription factor 2"/>
    <property type="match status" value="1"/>
</dbReference>
<evidence type="ECO:0000256" key="1">
    <source>
        <dbReference type="ARBA" id="ARBA00004123"/>
    </source>
</evidence>
<evidence type="ECO:0000256" key="5">
    <source>
        <dbReference type="ARBA" id="ARBA00023125"/>
    </source>
</evidence>
<dbReference type="InterPro" id="IPR036955">
    <property type="entry name" value="AP2/ERF_dom_sf"/>
</dbReference>
<evidence type="ECO:0000256" key="3">
    <source>
        <dbReference type="ARBA" id="ARBA00022821"/>
    </source>
</evidence>
<dbReference type="Proteomes" id="UP000834106">
    <property type="component" value="Chromosome 5"/>
</dbReference>
<dbReference type="InterPro" id="IPR016177">
    <property type="entry name" value="DNA-bd_dom_sf"/>
</dbReference>
<feature type="domain" description="AP2/ERF" evidence="9">
    <location>
        <begin position="51"/>
        <end position="108"/>
    </location>
</feature>